<name>A0A4Z2JB46_9TELE</name>
<dbReference type="EMBL" id="SRLO01000012">
    <property type="protein sequence ID" value="TNN86868.1"/>
    <property type="molecule type" value="Genomic_DNA"/>
</dbReference>
<organism evidence="2 3">
    <name type="scientific">Liparis tanakae</name>
    <name type="common">Tanaka's snailfish</name>
    <dbReference type="NCBI Taxonomy" id="230148"/>
    <lineage>
        <taxon>Eukaryota</taxon>
        <taxon>Metazoa</taxon>
        <taxon>Chordata</taxon>
        <taxon>Craniata</taxon>
        <taxon>Vertebrata</taxon>
        <taxon>Euteleostomi</taxon>
        <taxon>Actinopterygii</taxon>
        <taxon>Neopterygii</taxon>
        <taxon>Teleostei</taxon>
        <taxon>Neoteleostei</taxon>
        <taxon>Acanthomorphata</taxon>
        <taxon>Eupercaria</taxon>
        <taxon>Perciformes</taxon>
        <taxon>Cottioidei</taxon>
        <taxon>Cottales</taxon>
        <taxon>Liparidae</taxon>
        <taxon>Liparis</taxon>
    </lineage>
</organism>
<evidence type="ECO:0000256" key="1">
    <source>
        <dbReference type="SAM" id="MobiDB-lite"/>
    </source>
</evidence>
<dbReference type="AlphaFoldDB" id="A0A4Z2JB46"/>
<dbReference type="Proteomes" id="UP000314294">
    <property type="component" value="Unassembled WGS sequence"/>
</dbReference>
<feature type="region of interest" description="Disordered" evidence="1">
    <location>
        <begin position="125"/>
        <end position="146"/>
    </location>
</feature>
<evidence type="ECO:0000313" key="2">
    <source>
        <dbReference type="EMBL" id="TNN86868.1"/>
    </source>
</evidence>
<reference evidence="2 3" key="1">
    <citation type="submission" date="2019-03" db="EMBL/GenBank/DDBJ databases">
        <title>First draft genome of Liparis tanakae, snailfish: a comprehensive survey of snailfish specific genes.</title>
        <authorList>
            <person name="Kim W."/>
            <person name="Song I."/>
            <person name="Jeong J.-H."/>
            <person name="Kim D."/>
            <person name="Kim S."/>
            <person name="Ryu S."/>
            <person name="Song J.Y."/>
            <person name="Lee S.K."/>
        </authorList>
    </citation>
    <scope>NUCLEOTIDE SEQUENCE [LARGE SCALE GENOMIC DNA]</scope>
    <source>
        <tissue evidence="2">Muscle</tissue>
    </source>
</reference>
<proteinExistence type="predicted"/>
<keyword evidence="3" id="KW-1185">Reference proteome</keyword>
<accession>A0A4Z2JB46</accession>
<gene>
    <name evidence="2" type="ORF">EYF80_002623</name>
</gene>
<comment type="caution">
    <text evidence="2">The sequence shown here is derived from an EMBL/GenBank/DDBJ whole genome shotgun (WGS) entry which is preliminary data.</text>
</comment>
<evidence type="ECO:0000313" key="3">
    <source>
        <dbReference type="Proteomes" id="UP000314294"/>
    </source>
</evidence>
<protein>
    <submittedName>
        <fullName evidence="2">Uncharacterized protein</fullName>
    </submittedName>
</protein>
<sequence>MEEAGKRKKETVYISASVFEREKKRRRDRVGRQPTQVTNAEWFRDDARSLTLLSLLVPLLHGHQCGEVSLIVGQDQRGAVAAAGSHLQRQVEPSERDGSKRWNTTCSVSALLILHVSSKISAGCSRPTFSSRVPEHRVSHHHDRPA</sequence>